<comment type="caution">
    <text evidence="2">The sequence shown here is derived from an EMBL/GenBank/DDBJ whole genome shotgun (WGS) entry which is preliminary data.</text>
</comment>
<evidence type="ECO:0000313" key="3">
    <source>
        <dbReference type="Proteomes" id="UP000481153"/>
    </source>
</evidence>
<evidence type="ECO:0000313" key="2">
    <source>
        <dbReference type="EMBL" id="KAF0739224.1"/>
    </source>
</evidence>
<feature type="region of interest" description="Disordered" evidence="1">
    <location>
        <begin position="1"/>
        <end position="25"/>
    </location>
</feature>
<organism evidence="2 3">
    <name type="scientific">Aphanomyces euteiches</name>
    <dbReference type="NCBI Taxonomy" id="100861"/>
    <lineage>
        <taxon>Eukaryota</taxon>
        <taxon>Sar</taxon>
        <taxon>Stramenopiles</taxon>
        <taxon>Oomycota</taxon>
        <taxon>Saprolegniomycetes</taxon>
        <taxon>Saprolegniales</taxon>
        <taxon>Verrucalvaceae</taxon>
        <taxon>Aphanomyces</taxon>
    </lineage>
</organism>
<evidence type="ECO:0000256" key="1">
    <source>
        <dbReference type="SAM" id="MobiDB-lite"/>
    </source>
</evidence>
<name>A0A6G0XGI5_9STRA</name>
<feature type="compositionally biased region" description="Basic residues" evidence="1">
    <location>
        <begin position="12"/>
        <end position="21"/>
    </location>
</feature>
<reference evidence="2 3" key="1">
    <citation type="submission" date="2019-07" db="EMBL/GenBank/DDBJ databases">
        <title>Genomics analysis of Aphanomyces spp. identifies a new class of oomycete effector associated with host adaptation.</title>
        <authorList>
            <person name="Gaulin E."/>
        </authorList>
    </citation>
    <scope>NUCLEOTIDE SEQUENCE [LARGE SCALE GENOMIC DNA]</scope>
    <source>
        <strain evidence="2 3">ATCC 201684</strain>
    </source>
</reference>
<keyword evidence="3" id="KW-1185">Reference proteome</keyword>
<gene>
    <name evidence="2" type="ORF">Ae201684_005145</name>
</gene>
<sequence length="384" mass="44417">MQKDSSDGRAGGTKKKRRKGQAQRMANYRMEKKKELEMLQLTIGKLEQIKRQMTTTCGSDARTHILPWREVATALMESLRDSHTSHDELFTAVQKTHDLIRDMKLWVAANTPIEASPNPRQRSWRNFSLMANPESRRQGKEWIVQQMYYNADYMFEQYKFPSMDSEEVIDLDLQISANADFGYMGVFRSLEVMSISLEDFVSIVKNTIFSIQFFVLDYTPDMPLAIHEVDGRTIQLAIATPRKEFVNILFGEFHTEDRTVVVMQQIQHDETCQPVNHRQRNRMSWYDVRRLPGNRIKRRLLVLDLPVESEDFPVDLDQDARDHGLTLSGVPDHLKESRLARQMKLNALNRIEQSISLLGGLVQSQVKGELNTDAPWRAATVESD</sequence>
<accession>A0A6G0XGI5</accession>
<protein>
    <submittedName>
        <fullName evidence="2">Uncharacterized protein</fullName>
    </submittedName>
</protein>
<dbReference type="VEuPathDB" id="FungiDB:AeMF1_008979"/>
<proteinExistence type="predicted"/>
<dbReference type="EMBL" id="VJMJ01000066">
    <property type="protein sequence ID" value="KAF0739224.1"/>
    <property type="molecule type" value="Genomic_DNA"/>
</dbReference>
<dbReference type="Proteomes" id="UP000481153">
    <property type="component" value="Unassembled WGS sequence"/>
</dbReference>
<dbReference type="AlphaFoldDB" id="A0A6G0XGI5"/>